<organism evidence="1 2">
    <name type="scientific">Periplaneta americana</name>
    <name type="common">American cockroach</name>
    <name type="synonym">Blatta americana</name>
    <dbReference type="NCBI Taxonomy" id="6978"/>
    <lineage>
        <taxon>Eukaryota</taxon>
        <taxon>Metazoa</taxon>
        <taxon>Ecdysozoa</taxon>
        <taxon>Arthropoda</taxon>
        <taxon>Hexapoda</taxon>
        <taxon>Insecta</taxon>
        <taxon>Pterygota</taxon>
        <taxon>Neoptera</taxon>
        <taxon>Polyneoptera</taxon>
        <taxon>Dictyoptera</taxon>
        <taxon>Blattodea</taxon>
        <taxon>Blattoidea</taxon>
        <taxon>Blattidae</taxon>
        <taxon>Blattinae</taxon>
        <taxon>Periplaneta</taxon>
    </lineage>
</organism>
<sequence length="133" mass="15821">MGTLPSVKHDNVIHDGLVEAFGETALPNRTVARWVRAFNKGRDRMEIMARPGRPSNRLKMRKIASQWVPWDLTEAQRWIRYDTAQTHLECYDREEDAFLRHIVALDETWARSYEPLLKRQSNEWRHYGHHAKQ</sequence>
<proteinExistence type="predicted"/>
<protein>
    <recommendedName>
        <fullName evidence="3">Mos1 transposase HTH domain-containing protein</fullName>
    </recommendedName>
</protein>
<gene>
    <name evidence="1" type="ORF">ANN_08576</name>
</gene>
<evidence type="ECO:0000313" key="1">
    <source>
        <dbReference type="EMBL" id="KAJ4440435.1"/>
    </source>
</evidence>
<evidence type="ECO:0008006" key="3">
    <source>
        <dbReference type="Google" id="ProtNLM"/>
    </source>
</evidence>
<dbReference type="EMBL" id="JAJSOF020000017">
    <property type="protein sequence ID" value="KAJ4440435.1"/>
    <property type="molecule type" value="Genomic_DNA"/>
</dbReference>
<dbReference type="Gene3D" id="3.30.420.10">
    <property type="entry name" value="Ribonuclease H-like superfamily/Ribonuclease H"/>
    <property type="match status" value="1"/>
</dbReference>
<dbReference type="InterPro" id="IPR052709">
    <property type="entry name" value="Transposase-MT_Hybrid"/>
</dbReference>
<dbReference type="InterPro" id="IPR036397">
    <property type="entry name" value="RNaseH_sf"/>
</dbReference>
<evidence type="ECO:0000313" key="2">
    <source>
        <dbReference type="Proteomes" id="UP001148838"/>
    </source>
</evidence>
<dbReference type="PANTHER" id="PTHR46060:SF1">
    <property type="entry name" value="MARINER MOS1 TRANSPOSASE-LIKE PROTEIN"/>
    <property type="match status" value="1"/>
</dbReference>
<name>A0ABQ8T3E0_PERAM</name>
<accession>A0ABQ8T3E0</accession>
<comment type="caution">
    <text evidence="1">The sequence shown here is derived from an EMBL/GenBank/DDBJ whole genome shotgun (WGS) entry which is preliminary data.</text>
</comment>
<dbReference type="PANTHER" id="PTHR46060">
    <property type="entry name" value="MARINER MOS1 TRANSPOSASE-LIKE PROTEIN"/>
    <property type="match status" value="1"/>
</dbReference>
<reference evidence="1 2" key="1">
    <citation type="journal article" date="2022" name="Allergy">
        <title>Genome assembly and annotation of Periplaneta americana reveal a comprehensive cockroach allergen profile.</title>
        <authorList>
            <person name="Wang L."/>
            <person name="Xiong Q."/>
            <person name="Saelim N."/>
            <person name="Wang L."/>
            <person name="Nong W."/>
            <person name="Wan A.T."/>
            <person name="Shi M."/>
            <person name="Liu X."/>
            <person name="Cao Q."/>
            <person name="Hui J.H.L."/>
            <person name="Sookrung N."/>
            <person name="Leung T.F."/>
            <person name="Tungtrongchitr A."/>
            <person name="Tsui S.K.W."/>
        </authorList>
    </citation>
    <scope>NUCLEOTIDE SEQUENCE [LARGE SCALE GENOMIC DNA]</scope>
    <source>
        <strain evidence="1">PWHHKU_190912</strain>
    </source>
</reference>
<dbReference type="Proteomes" id="UP001148838">
    <property type="component" value="Unassembled WGS sequence"/>
</dbReference>
<keyword evidence="2" id="KW-1185">Reference proteome</keyword>